<comment type="caution">
    <text evidence="2">The sequence shown here is derived from an EMBL/GenBank/DDBJ whole genome shotgun (WGS) entry which is preliminary data.</text>
</comment>
<evidence type="ECO:0000256" key="1">
    <source>
        <dbReference type="SAM" id="Phobius"/>
    </source>
</evidence>
<dbReference type="EMBL" id="NHTK01006103">
    <property type="protein sequence ID" value="PPQ63946.1"/>
    <property type="molecule type" value="Genomic_DNA"/>
</dbReference>
<keyword evidence="1" id="KW-1133">Transmembrane helix</keyword>
<name>A0A409VAM8_9AGAR</name>
<dbReference type="AlphaFoldDB" id="A0A409VAM8"/>
<reference evidence="2 3" key="1">
    <citation type="journal article" date="2018" name="Evol. Lett.">
        <title>Horizontal gene cluster transfer increased hallucinogenic mushroom diversity.</title>
        <authorList>
            <person name="Reynolds H.T."/>
            <person name="Vijayakumar V."/>
            <person name="Gluck-Thaler E."/>
            <person name="Korotkin H.B."/>
            <person name="Matheny P.B."/>
            <person name="Slot J.C."/>
        </authorList>
    </citation>
    <scope>NUCLEOTIDE SEQUENCE [LARGE SCALE GENOMIC DNA]</scope>
    <source>
        <strain evidence="2 3">2629</strain>
    </source>
</reference>
<dbReference type="OrthoDB" id="2943398at2759"/>
<evidence type="ECO:0000313" key="3">
    <source>
        <dbReference type="Proteomes" id="UP000284842"/>
    </source>
</evidence>
<keyword evidence="3" id="KW-1185">Reference proteome</keyword>
<keyword evidence="1" id="KW-0812">Transmembrane</keyword>
<dbReference type="Proteomes" id="UP000284842">
    <property type="component" value="Unassembled WGS sequence"/>
</dbReference>
<protein>
    <submittedName>
        <fullName evidence="2">Uncharacterized protein</fullName>
    </submittedName>
</protein>
<proteinExistence type="predicted"/>
<organism evidence="2 3">
    <name type="scientific">Panaeolus cyanescens</name>
    <dbReference type="NCBI Taxonomy" id="181874"/>
    <lineage>
        <taxon>Eukaryota</taxon>
        <taxon>Fungi</taxon>
        <taxon>Dikarya</taxon>
        <taxon>Basidiomycota</taxon>
        <taxon>Agaricomycotina</taxon>
        <taxon>Agaricomycetes</taxon>
        <taxon>Agaricomycetidae</taxon>
        <taxon>Agaricales</taxon>
        <taxon>Agaricineae</taxon>
        <taxon>Galeropsidaceae</taxon>
        <taxon>Panaeolus</taxon>
    </lineage>
</organism>
<feature type="transmembrane region" description="Helical" evidence="1">
    <location>
        <begin position="132"/>
        <end position="154"/>
    </location>
</feature>
<accession>A0A409VAM8</accession>
<keyword evidence="1" id="KW-0472">Membrane</keyword>
<evidence type="ECO:0000313" key="2">
    <source>
        <dbReference type="EMBL" id="PPQ63946.1"/>
    </source>
</evidence>
<feature type="transmembrane region" description="Helical" evidence="1">
    <location>
        <begin position="160"/>
        <end position="185"/>
    </location>
</feature>
<sequence length="201" mass="22079">MAPYQTILNCMDTKEPQTTAAKPLQRHTLFSEVLSASIRLPRVSRARRYAFAEAFSAPIKYATFQALGTLFIHFISHFICHIEAPTIMLSTKLAAVGGSFLALLFITMIIAQNDWALKQEYKQDSTTYYTWTILQEMLCSAIAGLLGSLATSSINHHTSIIMAVAGAVGPLLFMAIGLLACGVVIGSMIATRMARDWYCGY</sequence>
<dbReference type="InParanoid" id="A0A409VAM8"/>
<feature type="transmembrane region" description="Helical" evidence="1">
    <location>
        <begin position="93"/>
        <end position="111"/>
    </location>
</feature>
<gene>
    <name evidence="2" type="ORF">CVT24_009121</name>
</gene>